<dbReference type="InterPro" id="IPR016161">
    <property type="entry name" value="Ald_DH/histidinol_DH"/>
</dbReference>
<dbReference type="Pfam" id="PF00815">
    <property type="entry name" value="Histidinol_dh"/>
    <property type="match status" value="1"/>
</dbReference>
<dbReference type="AlphaFoldDB" id="A0A4D9DES7"/>
<keyword evidence="6" id="KW-0560">Oxidoreductase</keyword>
<dbReference type="GO" id="GO:0004399">
    <property type="term" value="F:histidinol dehydrogenase activity"/>
    <property type="evidence" value="ECO:0007669"/>
    <property type="project" value="InterPro"/>
</dbReference>
<dbReference type="SUPFAM" id="SSF53720">
    <property type="entry name" value="ALDH-like"/>
    <property type="match status" value="1"/>
</dbReference>
<sequence>MVVDSHPRLRLVRASEIDDLAKLNEPVEALARTQAMEIIEDIKANGKMALLQQAVRLGDIKSTEEPILLGKPELEKAWMSLTPGQREMLQRTRDRIEAFATAQRGAINDVSMTIPGGSAGHTIAPMGVAGCYAPGGRYPLPSSVLMTAVTARAAGVGKVWVASPRPSAVTLGAAFIAQADAFLAVGGAQAVAALAYGVGGVDACDIIVGPGNKWVTAAKSLISGVCAIDMLAGPSEVLVLADANADVQTVAADLLAQAEHDVEARPILVATSRHVIDSVNEALGEQLAVLPTGETARAAVLKGFAVEVSSIEEGIQVSDKIAPEHLEIQTAEASDVAFRCRNYGAVFIGHGAAEVLGDYGAGPNHVLPTGGTAKYTGGLSVFTFLRIRTWMQMEDAPGGQVVVKDAVELARLEGLEGHARAAEKRLLPA</sequence>
<dbReference type="CDD" id="cd06572">
    <property type="entry name" value="Histidinol_dh"/>
    <property type="match status" value="1"/>
</dbReference>
<protein>
    <submittedName>
        <fullName evidence="8">Uncharacterized protein</fullName>
    </submittedName>
</protein>
<dbReference type="GO" id="GO:0046872">
    <property type="term" value="F:metal ion binding"/>
    <property type="evidence" value="ECO:0007669"/>
    <property type="project" value="UniProtKB-KW"/>
</dbReference>
<dbReference type="GO" id="GO:0000105">
    <property type="term" value="P:L-histidine biosynthetic process"/>
    <property type="evidence" value="ECO:0007669"/>
    <property type="project" value="UniProtKB-UniPathway"/>
</dbReference>
<dbReference type="FunFam" id="3.40.50.1980:FF:000001">
    <property type="entry name" value="Histidinol dehydrogenase"/>
    <property type="match status" value="1"/>
</dbReference>
<dbReference type="PANTHER" id="PTHR21256:SF2">
    <property type="entry name" value="HISTIDINE BIOSYNTHESIS TRIFUNCTIONAL PROTEIN"/>
    <property type="match status" value="1"/>
</dbReference>
<dbReference type="Proteomes" id="UP000355283">
    <property type="component" value="Unassembled WGS sequence"/>
</dbReference>
<comment type="pathway">
    <text evidence="2">Amino-acid biosynthesis; L-histidine biosynthesis; L-histidine from 5-phospho-alpha-D-ribose 1-diphosphate: step 9/9.</text>
</comment>
<evidence type="ECO:0000256" key="5">
    <source>
        <dbReference type="ARBA" id="ARBA00022833"/>
    </source>
</evidence>
<evidence type="ECO:0000256" key="6">
    <source>
        <dbReference type="ARBA" id="ARBA00023002"/>
    </source>
</evidence>
<dbReference type="InterPro" id="IPR022695">
    <property type="entry name" value="Histidinol_DH_monofunct"/>
</dbReference>
<dbReference type="PROSITE" id="PS00611">
    <property type="entry name" value="HISOL_DEHYDROGENASE"/>
    <property type="match status" value="1"/>
</dbReference>
<evidence type="ECO:0000256" key="1">
    <source>
        <dbReference type="ARBA" id="ARBA00001947"/>
    </source>
</evidence>
<evidence type="ECO:0000313" key="9">
    <source>
        <dbReference type="Proteomes" id="UP000355283"/>
    </source>
</evidence>
<dbReference type="PANTHER" id="PTHR21256">
    <property type="entry name" value="HISTIDINOL DEHYDROGENASE HDH"/>
    <property type="match status" value="1"/>
</dbReference>
<accession>A0A4D9DES7</accession>
<name>A0A4D9DES7_9STRA</name>
<dbReference type="Gene3D" id="3.40.50.1980">
    <property type="entry name" value="Nitrogenase molybdenum iron protein domain"/>
    <property type="match status" value="2"/>
</dbReference>
<comment type="caution">
    <text evidence="8">The sequence shown here is derived from an EMBL/GenBank/DDBJ whole genome shotgun (WGS) entry which is preliminary data.</text>
</comment>
<evidence type="ECO:0000256" key="7">
    <source>
        <dbReference type="RuleBase" id="RU004175"/>
    </source>
</evidence>
<evidence type="ECO:0000256" key="3">
    <source>
        <dbReference type="ARBA" id="ARBA00010178"/>
    </source>
</evidence>
<evidence type="ECO:0000256" key="2">
    <source>
        <dbReference type="ARBA" id="ARBA00004940"/>
    </source>
</evidence>
<dbReference type="GO" id="GO:0051287">
    <property type="term" value="F:NAD binding"/>
    <property type="evidence" value="ECO:0007669"/>
    <property type="project" value="InterPro"/>
</dbReference>
<dbReference type="Gene3D" id="1.20.5.1300">
    <property type="match status" value="1"/>
</dbReference>
<dbReference type="PRINTS" id="PR00083">
    <property type="entry name" value="HOLDHDRGNASE"/>
</dbReference>
<dbReference type="EMBL" id="SDOX01000006">
    <property type="protein sequence ID" value="TFJ87218.1"/>
    <property type="molecule type" value="Genomic_DNA"/>
</dbReference>
<dbReference type="PIRSF" id="PIRSF000099">
    <property type="entry name" value="Histidinol_dh"/>
    <property type="match status" value="1"/>
</dbReference>
<comment type="cofactor">
    <cofactor evidence="1">
        <name>Zn(2+)</name>
        <dbReference type="ChEBI" id="CHEBI:29105"/>
    </cofactor>
</comment>
<evidence type="ECO:0000313" key="8">
    <source>
        <dbReference type="EMBL" id="TFJ87218.1"/>
    </source>
</evidence>
<dbReference type="OrthoDB" id="1703565at2759"/>
<comment type="similarity">
    <text evidence="3 7">Belongs to the histidinol dehydrogenase family.</text>
</comment>
<dbReference type="InterPro" id="IPR012131">
    <property type="entry name" value="Hstdl_DH"/>
</dbReference>
<dbReference type="UniPathway" id="UPA00031">
    <property type="reaction ID" value="UER00014"/>
</dbReference>
<organism evidence="8 9">
    <name type="scientific">Nannochloropsis salina CCMP1776</name>
    <dbReference type="NCBI Taxonomy" id="1027361"/>
    <lineage>
        <taxon>Eukaryota</taxon>
        <taxon>Sar</taxon>
        <taxon>Stramenopiles</taxon>
        <taxon>Ochrophyta</taxon>
        <taxon>Eustigmatophyceae</taxon>
        <taxon>Eustigmatales</taxon>
        <taxon>Monodopsidaceae</taxon>
        <taxon>Microchloropsis</taxon>
        <taxon>Microchloropsis salina</taxon>
    </lineage>
</organism>
<reference evidence="8 9" key="1">
    <citation type="submission" date="2019-01" db="EMBL/GenBank/DDBJ databases">
        <title>Nuclear Genome Assembly of the Microalgal Biofuel strain Nannochloropsis salina CCMP1776.</title>
        <authorList>
            <person name="Hovde B."/>
        </authorList>
    </citation>
    <scope>NUCLEOTIDE SEQUENCE [LARGE SCALE GENOMIC DNA]</scope>
    <source>
        <strain evidence="8 9">CCMP1776</strain>
    </source>
</reference>
<keyword evidence="4" id="KW-0479">Metal-binding</keyword>
<dbReference type="GO" id="GO:0005829">
    <property type="term" value="C:cytosol"/>
    <property type="evidence" value="ECO:0007669"/>
    <property type="project" value="TreeGrafter"/>
</dbReference>
<dbReference type="NCBIfam" id="TIGR00069">
    <property type="entry name" value="hisD"/>
    <property type="match status" value="1"/>
</dbReference>
<keyword evidence="9" id="KW-1185">Reference proteome</keyword>
<proteinExistence type="inferred from homology"/>
<dbReference type="InterPro" id="IPR001692">
    <property type="entry name" value="Histidinol_DH_CS"/>
</dbReference>
<keyword evidence="5" id="KW-0862">Zinc</keyword>
<evidence type="ECO:0000256" key="4">
    <source>
        <dbReference type="ARBA" id="ARBA00022723"/>
    </source>
</evidence>
<gene>
    <name evidence="8" type="ORF">NSK_001550</name>
</gene>